<sequence>MGAGRLRWRSCLWSWSTGEGTGTTVELLGVVMPSERMTWVAGGERGIHRHRAGKVGEEQGCWLPLPDSGAPGEARSAAAAVGKWVVRGRRFAWNRVGWRRWSRRSPGRRFAGSSGDAERVAERSRRWGNAGELVAARDSRLRELRWEEPSLSGDTERGNSVSGSC</sequence>
<proteinExistence type="predicted"/>
<evidence type="ECO:0000313" key="1">
    <source>
        <dbReference type="EMBL" id="KAI4341532.1"/>
    </source>
</evidence>
<protein>
    <submittedName>
        <fullName evidence="1">Uncharacterized protein</fullName>
    </submittedName>
</protein>
<dbReference type="EMBL" id="CM042886">
    <property type="protein sequence ID" value="KAI4341532.1"/>
    <property type="molecule type" value="Genomic_DNA"/>
</dbReference>
<gene>
    <name evidence="1" type="ORF">MLD38_026245</name>
</gene>
<accession>A0ACB9NXZ2</accession>
<organism evidence="1 2">
    <name type="scientific">Melastoma candidum</name>
    <dbReference type="NCBI Taxonomy" id="119954"/>
    <lineage>
        <taxon>Eukaryota</taxon>
        <taxon>Viridiplantae</taxon>
        <taxon>Streptophyta</taxon>
        <taxon>Embryophyta</taxon>
        <taxon>Tracheophyta</taxon>
        <taxon>Spermatophyta</taxon>
        <taxon>Magnoliopsida</taxon>
        <taxon>eudicotyledons</taxon>
        <taxon>Gunneridae</taxon>
        <taxon>Pentapetalae</taxon>
        <taxon>rosids</taxon>
        <taxon>malvids</taxon>
        <taxon>Myrtales</taxon>
        <taxon>Melastomataceae</taxon>
        <taxon>Melastomatoideae</taxon>
        <taxon>Melastomateae</taxon>
        <taxon>Melastoma</taxon>
    </lineage>
</organism>
<keyword evidence="2" id="KW-1185">Reference proteome</keyword>
<reference evidence="2" key="1">
    <citation type="journal article" date="2023" name="Front. Plant Sci.">
        <title>Chromosomal-level genome assembly of Melastoma candidum provides insights into trichome evolution.</title>
        <authorList>
            <person name="Zhong Y."/>
            <person name="Wu W."/>
            <person name="Sun C."/>
            <person name="Zou P."/>
            <person name="Liu Y."/>
            <person name="Dai S."/>
            <person name="Zhou R."/>
        </authorList>
    </citation>
    <scope>NUCLEOTIDE SEQUENCE [LARGE SCALE GENOMIC DNA]</scope>
</reference>
<evidence type="ECO:0000313" key="2">
    <source>
        <dbReference type="Proteomes" id="UP001057402"/>
    </source>
</evidence>
<name>A0ACB9NXZ2_9MYRT</name>
<comment type="caution">
    <text evidence="1">The sequence shown here is derived from an EMBL/GenBank/DDBJ whole genome shotgun (WGS) entry which is preliminary data.</text>
</comment>
<dbReference type="Proteomes" id="UP001057402">
    <property type="component" value="Chromosome 7"/>
</dbReference>